<organism evidence="2 3">
    <name type="scientific">Collybiopsis confluens</name>
    <dbReference type="NCBI Taxonomy" id="2823264"/>
    <lineage>
        <taxon>Eukaryota</taxon>
        <taxon>Fungi</taxon>
        <taxon>Dikarya</taxon>
        <taxon>Basidiomycota</taxon>
        <taxon>Agaricomycotina</taxon>
        <taxon>Agaricomycetes</taxon>
        <taxon>Agaricomycetidae</taxon>
        <taxon>Agaricales</taxon>
        <taxon>Marasmiineae</taxon>
        <taxon>Omphalotaceae</taxon>
        <taxon>Collybiopsis</taxon>
    </lineage>
</organism>
<evidence type="ECO:0000256" key="1">
    <source>
        <dbReference type="SAM" id="Coils"/>
    </source>
</evidence>
<reference evidence="2 3" key="1">
    <citation type="journal article" date="2020" name="ISME J.">
        <title>Uncovering the hidden diversity of litter-decomposition mechanisms in mushroom-forming fungi.</title>
        <authorList>
            <person name="Floudas D."/>
            <person name="Bentzer J."/>
            <person name="Ahren D."/>
            <person name="Johansson T."/>
            <person name="Persson P."/>
            <person name="Tunlid A."/>
        </authorList>
    </citation>
    <scope>NUCLEOTIDE SEQUENCE [LARGE SCALE GENOMIC DNA]</scope>
    <source>
        <strain evidence="2 3">CBS 406.79</strain>
    </source>
</reference>
<dbReference type="Proteomes" id="UP000518752">
    <property type="component" value="Unassembled WGS sequence"/>
</dbReference>
<feature type="coiled-coil region" evidence="1">
    <location>
        <begin position="160"/>
        <end position="205"/>
    </location>
</feature>
<keyword evidence="3" id="KW-1185">Reference proteome</keyword>
<protein>
    <submittedName>
        <fullName evidence="2">Uncharacterized protein</fullName>
    </submittedName>
</protein>
<evidence type="ECO:0000313" key="2">
    <source>
        <dbReference type="EMBL" id="KAF5356510.1"/>
    </source>
</evidence>
<name>A0A8H5LF30_9AGAR</name>
<gene>
    <name evidence="2" type="ORF">D9757_014227</name>
</gene>
<sequence length="266" mass="29023">MNETPSSPLPSSTPLSDRITEVRKEARTTLLKAGWLSGDMDNASNILNSLIGLASTYLNKSTGPSTRAKNPEGWDKVKAVGICLRELWEAQRAELLANKMRREEKEDEGLSDKVVKVVAAKLDFHLEKLTGKAMSLSISDEPAFTQIIADQVQRQFETPLKKVEEEAKAALAAADRIMARGQVALQEATKRLEESTQTIKKLEERMLGTNGSGGEDGVVSEANAALERIGVDGATNGQSKIRFVSVTRSKLGRVPPYQIYKGARAQ</sequence>
<proteinExistence type="predicted"/>
<comment type="caution">
    <text evidence="2">The sequence shown here is derived from an EMBL/GenBank/DDBJ whole genome shotgun (WGS) entry which is preliminary data.</text>
</comment>
<evidence type="ECO:0000313" key="3">
    <source>
        <dbReference type="Proteomes" id="UP000518752"/>
    </source>
</evidence>
<feature type="non-terminal residue" evidence="2">
    <location>
        <position position="1"/>
    </location>
</feature>
<keyword evidence="1" id="KW-0175">Coiled coil</keyword>
<dbReference type="AlphaFoldDB" id="A0A8H5LF30"/>
<dbReference type="EMBL" id="JAACJN010000245">
    <property type="protein sequence ID" value="KAF5356510.1"/>
    <property type="molecule type" value="Genomic_DNA"/>
</dbReference>
<accession>A0A8H5LF30</accession>